<dbReference type="Gene3D" id="1.10.1200.10">
    <property type="entry name" value="ACP-like"/>
    <property type="match status" value="1"/>
</dbReference>
<evidence type="ECO:0000259" key="7">
    <source>
        <dbReference type="PROSITE" id="PS50075"/>
    </source>
</evidence>
<dbReference type="Proteomes" id="UP001490330">
    <property type="component" value="Unassembled WGS sequence"/>
</dbReference>
<dbReference type="InterPro" id="IPR020806">
    <property type="entry name" value="PKS_PP-bd"/>
</dbReference>
<feature type="domain" description="Carrier" evidence="7">
    <location>
        <begin position="1261"/>
        <end position="1335"/>
    </location>
</feature>
<feature type="region of interest" description="Disordered" evidence="6">
    <location>
        <begin position="1051"/>
        <end position="1075"/>
    </location>
</feature>
<protein>
    <submittedName>
        <fullName evidence="9">Acyltransferase domain-containing protein</fullName>
    </submittedName>
</protein>
<feature type="compositionally biased region" description="Low complexity" evidence="6">
    <location>
        <begin position="467"/>
        <end position="478"/>
    </location>
</feature>
<feature type="region of interest" description="Disordered" evidence="6">
    <location>
        <begin position="1332"/>
        <end position="1352"/>
    </location>
</feature>
<name>A0ABV1VEM5_9ACTN</name>
<dbReference type="SUPFAM" id="SSF53901">
    <property type="entry name" value="Thiolase-like"/>
    <property type="match status" value="1"/>
</dbReference>
<dbReference type="PROSITE" id="PS00012">
    <property type="entry name" value="PHOSPHOPANTETHEINE"/>
    <property type="match status" value="1"/>
</dbReference>
<dbReference type="Pfam" id="PF02801">
    <property type="entry name" value="Ketoacyl-synt_C"/>
    <property type="match status" value="1"/>
</dbReference>
<dbReference type="InterPro" id="IPR014043">
    <property type="entry name" value="Acyl_transferase_dom"/>
</dbReference>
<dbReference type="Pfam" id="PF00109">
    <property type="entry name" value="ketoacyl-synt"/>
    <property type="match status" value="1"/>
</dbReference>
<feature type="compositionally biased region" description="Low complexity" evidence="6">
    <location>
        <begin position="436"/>
        <end position="449"/>
    </location>
</feature>
<feature type="region of interest" description="Disordered" evidence="6">
    <location>
        <begin position="436"/>
        <end position="502"/>
    </location>
</feature>
<dbReference type="Gene3D" id="3.30.70.3290">
    <property type="match status" value="2"/>
</dbReference>
<dbReference type="PANTHER" id="PTHR43775:SF37">
    <property type="entry name" value="SI:DKEY-61P9.11"/>
    <property type="match status" value="1"/>
</dbReference>
<dbReference type="CDD" id="cd00833">
    <property type="entry name" value="PKS"/>
    <property type="match status" value="1"/>
</dbReference>
<keyword evidence="10" id="KW-1185">Reference proteome</keyword>
<dbReference type="PANTHER" id="PTHR43775">
    <property type="entry name" value="FATTY ACID SYNTHASE"/>
    <property type="match status" value="1"/>
</dbReference>
<dbReference type="Pfam" id="PF00550">
    <property type="entry name" value="PP-binding"/>
    <property type="match status" value="1"/>
</dbReference>
<evidence type="ECO:0000256" key="2">
    <source>
        <dbReference type="ARBA" id="ARBA00022553"/>
    </source>
</evidence>
<dbReference type="InterPro" id="IPR001227">
    <property type="entry name" value="Ac_transferase_dom_sf"/>
</dbReference>
<proteinExistence type="predicted"/>
<dbReference type="InterPro" id="IPR018201">
    <property type="entry name" value="Ketoacyl_synth_AS"/>
</dbReference>
<dbReference type="SMART" id="SM00825">
    <property type="entry name" value="PKS_KS"/>
    <property type="match status" value="1"/>
</dbReference>
<dbReference type="Gene3D" id="3.10.129.110">
    <property type="entry name" value="Polyketide synthase dehydratase"/>
    <property type="match status" value="1"/>
</dbReference>
<reference evidence="9 10" key="1">
    <citation type="submission" date="2024-06" db="EMBL/GenBank/DDBJ databases">
        <title>The Natural Products Discovery Center: Release of the First 8490 Sequenced Strains for Exploring Actinobacteria Biosynthetic Diversity.</title>
        <authorList>
            <person name="Kalkreuter E."/>
            <person name="Kautsar S.A."/>
            <person name="Yang D."/>
            <person name="Bader C.D."/>
            <person name="Teijaro C.N."/>
            <person name="Fluegel L."/>
            <person name="Davis C.M."/>
            <person name="Simpson J.R."/>
            <person name="Lauterbach L."/>
            <person name="Steele A.D."/>
            <person name="Gui C."/>
            <person name="Meng S."/>
            <person name="Li G."/>
            <person name="Viehrig K."/>
            <person name="Ye F."/>
            <person name="Su P."/>
            <person name="Kiefer A.F."/>
            <person name="Nichols A."/>
            <person name="Cepeda A.J."/>
            <person name="Yan W."/>
            <person name="Fan B."/>
            <person name="Jiang Y."/>
            <person name="Adhikari A."/>
            <person name="Zheng C.-J."/>
            <person name="Schuster L."/>
            <person name="Cowan T.M."/>
            <person name="Smanski M.J."/>
            <person name="Chevrette M.G."/>
            <person name="De Carvalho L.P.S."/>
            <person name="Shen B."/>
        </authorList>
    </citation>
    <scope>NUCLEOTIDE SEQUENCE [LARGE SCALE GENOMIC DNA]</scope>
    <source>
        <strain evidence="9 10">NPDC000632</strain>
    </source>
</reference>
<dbReference type="InterPro" id="IPR049551">
    <property type="entry name" value="PKS_DH_C"/>
</dbReference>
<dbReference type="InterPro" id="IPR036736">
    <property type="entry name" value="ACP-like_sf"/>
</dbReference>
<feature type="domain" description="Ketosynthase family 3 (KS3)" evidence="8">
    <location>
        <begin position="6"/>
        <end position="423"/>
    </location>
</feature>
<dbReference type="PROSITE" id="PS50075">
    <property type="entry name" value="CARRIER"/>
    <property type="match status" value="1"/>
</dbReference>
<dbReference type="Pfam" id="PF14765">
    <property type="entry name" value="PS-DH"/>
    <property type="match status" value="1"/>
</dbReference>
<dbReference type="SMART" id="SM00823">
    <property type="entry name" value="PKS_PP"/>
    <property type="match status" value="1"/>
</dbReference>
<dbReference type="SMART" id="SM00827">
    <property type="entry name" value="PKS_AT"/>
    <property type="match status" value="1"/>
</dbReference>
<organism evidence="9 10">
    <name type="scientific">Streptomyces flaveolus</name>
    <dbReference type="NCBI Taxonomy" id="67297"/>
    <lineage>
        <taxon>Bacteria</taxon>
        <taxon>Bacillati</taxon>
        <taxon>Actinomycetota</taxon>
        <taxon>Actinomycetes</taxon>
        <taxon>Kitasatosporales</taxon>
        <taxon>Streptomycetaceae</taxon>
        <taxon>Streptomyces</taxon>
    </lineage>
</organism>
<dbReference type="RefSeq" id="WP_350720295.1">
    <property type="nucleotide sequence ID" value="NZ_JBEPCO010000019.1"/>
</dbReference>
<dbReference type="GO" id="GO:0016746">
    <property type="term" value="F:acyltransferase activity"/>
    <property type="evidence" value="ECO:0007669"/>
    <property type="project" value="UniProtKB-KW"/>
</dbReference>
<comment type="caution">
    <text evidence="9">The sequence shown here is derived from an EMBL/GenBank/DDBJ whole genome shotgun (WGS) entry which is preliminary data.</text>
</comment>
<evidence type="ECO:0000256" key="3">
    <source>
        <dbReference type="ARBA" id="ARBA00022679"/>
    </source>
</evidence>
<dbReference type="Gene3D" id="3.40.47.10">
    <property type="match status" value="1"/>
</dbReference>
<gene>
    <name evidence="9" type="ORF">ABT322_14405</name>
</gene>
<evidence type="ECO:0000256" key="6">
    <source>
        <dbReference type="SAM" id="MobiDB-lite"/>
    </source>
</evidence>
<dbReference type="PROSITE" id="PS52004">
    <property type="entry name" value="KS3_2"/>
    <property type="match status" value="1"/>
</dbReference>
<dbReference type="InterPro" id="IPR016035">
    <property type="entry name" value="Acyl_Trfase/lysoPLipase"/>
</dbReference>
<dbReference type="InterPro" id="IPR042104">
    <property type="entry name" value="PKS_dehydratase_sf"/>
</dbReference>
<dbReference type="Pfam" id="PF22621">
    <property type="entry name" value="CurL-like_PKS_C"/>
    <property type="match status" value="1"/>
</dbReference>
<dbReference type="EMBL" id="JBEPCV010000011">
    <property type="protein sequence ID" value="MER6904947.1"/>
    <property type="molecule type" value="Genomic_DNA"/>
</dbReference>
<dbReference type="PROSITE" id="PS00606">
    <property type="entry name" value="KS3_1"/>
    <property type="match status" value="1"/>
</dbReference>
<keyword evidence="5 9" id="KW-0012">Acyltransferase</keyword>
<keyword evidence="4" id="KW-0045">Antibiotic biosynthesis</keyword>
<evidence type="ECO:0000256" key="5">
    <source>
        <dbReference type="ARBA" id="ARBA00023315"/>
    </source>
</evidence>
<dbReference type="InterPro" id="IPR020841">
    <property type="entry name" value="PKS_Beta-ketoAc_synthase_dom"/>
</dbReference>
<evidence type="ECO:0000256" key="4">
    <source>
        <dbReference type="ARBA" id="ARBA00023194"/>
    </source>
</evidence>
<feature type="compositionally biased region" description="Polar residues" evidence="6">
    <location>
        <begin position="1335"/>
        <end position="1348"/>
    </location>
</feature>
<dbReference type="InterPro" id="IPR050091">
    <property type="entry name" value="PKS_NRPS_Biosynth_Enz"/>
</dbReference>
<evidence type="ECO:0000313" key="9">
    <source>
        <dbReference type="EMBL" id="MER6904947.1"/>
    </source>
</evidence>
<evidence type="ECO:0000259" key="8">
    <source>
        <dbReference type="PROSITE" id="PS52004"/>
    </source>
</evidence>
<evidence type="ECO:0000313" key="10">
    <source>
        <dbReference type="Proteomes" id="UP001490330"/>
    </source>
</evidence>
<dbReference type="InterPro" id="IPR006162">
    <property type="entry name" value="Ppantetheine_attach_site"/>
</dbReference>
<dbReference type="SUPFAM" id="SSF55048">
    <property type="entry name" value="Probable ACP-binding domain of malonyl-CoA ACP transacylase"/>
    <property type="match status" value="1"/>
</dbReference>
<dbReference type="SUPFAM" id="SSF52151">
    <property type="entry name" value="FabD/lysophospholipase-like"/>
    <property type="match status" value="1"/>
</dbReference>
<dbReference type="InterPro" id="IPR016039">
    <property type="entry name" value="Thiolase-like"/>
</dbReference>
<dbReference type="InterPro" id="IPR014031">
    <property type="entry name" value="Ketoacyl_synth_C"/>
</dbReference>
<evidence type="ECO:0000256" key="1">
    <source>
        <dbReference type="ARBA" id="ARBA00022450"/>
    </source>
</evidence>
<dbReference type="InterPro" id="IPR016036">
    <property type="entry name" value="Malonyl_transacylase_ACP-bd"/>
</dbReference>
<sequence>MTQPTDSWIAVVGMGCRFPGAADVAQFWELLRRGEDAVGPLPADRPALEEWSAGAAPPYAGTVPDLLAFDPAFFGISPREARLMDPQQRLLLHVVWEALESSGIRPSTLSGTATGVYVGQATGDYADVCGPAAGSDAGAMAGSRLRAVTSGRLSYALDLRGPSLTVDTACSSSLVAVHLARLGLLAGECDVAVAAGVNAILTEADAVAYARSGMLAADGRCKFADADADGFVRSEGAGAVLLKRLADAVRDGDEVLAVIRGSATVNDGRGGESMLQPSVSGQAAMIRAACRSAAVSPGDLDYAEAHGTGTRVGDGIELRAWAEVLHGREARPPLTLGSVKTNIGHTEAAAGIAGLIKTVLVARHRLIPASLHLTRPHPLLAAGDLPLRVADRPLALTPRGPRPLLSASSFGLSGTNAQVVITDLATAAPSPTTAAAPAAAALTTHASTARDTAAAPQGRGGHRDAAAHGPAHPGSPASVPAAAHDPDHGTSGGPAEDPAPGRAPELLVLSARSRRSLRRLAARYARHLVDGAGRGQALRDVCFSAAVHRDAHPHRLWAVAADHAGMARVLNALAEGEESPDGGMAASPRAGRRTVAFVFPGQGGQWAGMGARLWHREPVFRETMAACDAAVAGELGWSVTDLVTADGGELPEAVGLVQPALWAMEVSLAALLRARGVEPDVCLGHSMGEVAAAQAAGALTLPDAAAVICRRSALMERAAGRGGMLVVGLPEHEAADAVADLPVCVAAVNSPFDTVLAGPHEALRKVSDRLEARDVFCRAVPVDVPSHSPAMEPLRTELAHRLSGITPRPATTEMFSTVRRAPVAGTDLDGDYWADNLRRPVRFLDSVRALGERGETVFVEVSPHPVLHQALRRTQRAADAEETVVPVMVRRQPVEALAARAAGRVFAFGSRVDWRRWYADGGRRVPLPSYAWDAEEFGPPVTASRPAPDRGVPRRRRSRDVALAALGVERAGAGVHWGDPAPLPPTFALDAAARAAGDALGRTANGWTTLEDVRLCAPPPPLAAVADAALRVVLQDAPGARGPAFQVTVAPDGRPCARPRPDEDGTEAGAGPDTDVFVTGRVTAASGPGDDVPPLDGALDGLARYCPEHLTGDAFYHRTAGLGCRVDAPLRLVERLWLGRDRAIAQLRLPHGPDAAGLEAALLTVLTVCPADGPGRFLPTGFDRVRLRSGGGGPAWAVVRRHADDDLPDAAGACCALYLYGGDGEPWAAFEGIRLRRAVHAGDVPHTAPSRPPASGNRPAADTADTVLRLVALVLGTTVDRLDARCSLRDLGMDSLLATELATRLTRALGRRVHPRRLLAERDVSRLVEELSREASVTSAPNAPSGTEASDAADVAEMGLVDL</sequence>
<accession>A0ABV1VEM5</accession>
<dbReference type="InterPro" id="IPR014030">
    <property type="entry name" value="Ketoacyl_synth_N"/>
</dbReference>
<dbReference type="InterPro" id="IPR009081">
    <property type="entry name" value="PP-bd_ACP"/>
</dbReference>
<keyword evidence="3" id="KW-0808">Transferase</keyword>
<keyword evidence="1" id="KW-0596">Phosphopantetheine</keyword>
<dbReference type="Gene3D" id="3.40.366.10">
    <property type="entry name" value="Malonyl-Coenzyme A Acyl Carrier Protein, domain 2"/>
    <property type="match status" value="1"/>
</dbReference>
<keyword evidence="2" id="KW-0597">Phosphoprotein</keyword>
<dbReference type="SUPFAM" id="SSF47336">
    <property type="entry name" value="ACP-like"/>
    <property type="match status" value="1"/>
</dbReference>
<dbReference type="Pfam" id="PF00698">
    <property type="entry name" value="Acyl_transf_1"/>
    <property type="match status" value="1"/>
</dbReference>